<dbReference type="EMBL" id="MAJD01000002">
    <property type="protein sequence ID" value="OBX33847.1"/>
    <property type="molecule type" value="Genomic_DNA"/>
</dbReference>
<organism evidence="3 4">
    <name type="scientific">Halomonas elongata</name>
    <dbReference type="NCBI Taxonomy" id="2746"/>
    <lineage>
        <taxon>Bacteria</taxon>
        <taxon>Pseudomonadati</taxon>
        <taxon>Pseudomonadota</taxon>
        <taxon>Gammaproteobacteria</taxon>
        <taxon>Oceanospirillales</taxon>
        <taxon>Halomonadaceae</taxon>
        <taxon>Halomonas</taxon>
    </lineage>
</organism>
<dbReference type="InterPro" id="IPR009010">
    <property type="entry name" value="Asp_de-COase-like_dom_sf"/>
</dbReference>
<name>A0A1B8NV48_HALEL</name>
<dbReference type="Gene3D" id="2.40.40.20">
    <property type="match status" value="1"/>
</dbReference>
<dbReference type="AlphaFoldDB" id="A0A1B8NV48"/>
<proteinExistence type="predicted"/>
<dbReference type="GO" id="GO:0045333">
    <property type="term" value="P:cellular respiration"/>
    <property type="evidence" value="ECO:0007669"/>
    <property type="project" value="UniProtKB-ARBA"/>
</dbReference>
<dbReference type="PANTHER" id="PTHR43105:SF9">
    <property type="entry name" value="NADPH-FE(3+) OXIDOREDUCTASE SUBUNIT ALPHA"/>
    <property type="match status" value="1"/>
</dbReference>
<dbReference type="InterPro" id="IPR006657">
    <property type="entry name" value="MoPterin_dinucl-bd_dom"/>
</dbReference>
<dbReference type="GO" id="GO:0016020">
    <property type="term" value="C:membrane"/>
    <property type="evidence" value="ECO:0007669"/>
    <property type="project" value="TreeGrafter"/>
</dbReference>
<sequence length="164" mass="17955">MTRTARAPRLMNHRSEPFIEVHPEDARELGLADQALARLEGEGGDYRGRVRISPAQRRGELFVPIHWSDRFSASALAGALLASHVDPMSGQPESKHGAVALAALPSAWEATLVVAEDLDVDARVCRKTGYWREFPWPMPNAGNWPATLTPPGATGLTGWPRPCR</sequence>
<gene>
    <name evidence="3" type="primary">nasA_1</name>
    <name evidence="3" type="ORF">A8U91_02889</name>
</gene>
<evidence type="ECO:0000256" key="1">
    <source>
        <dbReference type="ARBA" id="ARBA00023002"/>
    </source>
</evidence>
<dbReference type="GO" id="GO:0016491">
    <property type="term" value="F:oxidoreductase activity"/>
    <property type="evidence" value="ECO:0007669"/>
    <property type="project" value="UniProtKB-KW"/>
</dbReference>
<accession>A0A1B8NV48</accession>
<dbReference type="SUPFAM" id="SSF50692">
    <property type="entry name" value="ADC-like"/>
    <property type="match status" value="1"/>
</dbReference>
<dbReference type="PATRIC" id="fig|2746.7.peg.2962"/>
<dbReference type="InterPro" id="IPR050123">
    <property type="entry name" value="Prok_molybdopt-oxidoreductase"/>
</dbReference>
<protein>
    <submittedName>
        <fullName evidence="3">Nitrate reductase</fullName>
        <ecNumber evidence="3">1.7.99.4</ecNumber>
    </submittedName>
</protein>
<dbReference type="GO" id="GO:0043546">
    <property type="term" value="F:molybdopterin cofactor binding"/>
    <property type="evidence" value="ECO:0007669"/>
    <property type="project" value="InterPro"/>
</dbReference>
<dbReference type="EC" id="1.7.99.4" evidence="3"/>
<reference evidence="3 4" key="1">
    <citation type="submission" date="2016-06" db="EMBL/GenBank/DDBJ databases">
        <title>Genome sequence of halotolerant plant growth promoting strain of Halomonas elongata HEK1 isolated from salterns of Rann of Kutch, Gujarat, India.</title>
        <authorList>
            <person name="Gaba S."/>
            <person name="Singh R.N."/>
            <person name="Abrol S."/>
            <person name="Kaushik R."/>
            <person name="Saxena A.K."/>
        </authorList>
    </citation>
    <scope>NUCLEOTIDE SEQUENCE [LARGE SCALE GENOMIC DNA]</scope>
    <source>
        <strain evidence="3 4">HEK1</strain>
    </source>
</reference>
<dbReference type="Proteomes" id="UP000092504">
    <property type="component" value="Unassembled WGS sequence"/>
</dbReference>
<evidence type="ECO:0000313" key="4">
    <source>
        <dbReference type="Proteomes" id="UP000092504"/>
    </source>
</evidence>
<comment type="caution">
    <text evidence="3">The sequence shown here is derived from an EMBL/GenBank/DDBJ whole genome shotgun (WGS) entry which is preliminary data.</text>
</comment>
<feature type="domain" description="Molybdopterin dinucleotide-binding" evidence="2">
    <location>
        <begin position="1"/>
        <end position="96"/>
    </location>
</feature>
<dbReference type="PANTHER" id="PTHR43105">
    <property type="entry name" value="RESPIRATORY NITRATE REDUCTASE"/>
    <property type="match status" value="1"/>
</dbReference>
<dbReference type="GO" id="GO:1990204">
    <property type="term" value="C:oxidoreductase complex"/>
    <property type="evidence" value="ECO:0007669"/>
    <property type="project" value="UniProtKB-ARBA"/>
</dbReference>
<keyword evidence="1 3" id="KW-0560">Oxidoreductase</keyword>
<evidence type="ECO:0000313" key="3">
    <source>
        <dbReference type="EMBL" id="OBX33847.1"/>
    </source>
</evidence>
<dbReference type="Pfam" id="PF01568">
    <property type="entry name" value="Molydop_binding"/>
    <property type="match status" value="1"/>
</dbReference>
<evidence type="ECO:0000259" key="2">
    <source>
        <dbReference type="Pfam" id="PF01568"/>
    </source>
</evidence>